<dbReference type="PANTHER" id="PTHR42999:SF1">
    <property type="entry name" value="PENTAPEPTIDE REPEAT-CONTAINING PROTEIN"/>
    <property type="match status" value="1"/>
</dbReference>
<dbReference type="RefSeq" id="WP_311349476.1">
    <property type="nucleotide sequence ID" value="NZ_JAVRHR010000001.1"/>
</dbReference>
<organism evidence="1 2">
    <name type="scientific">Croceitalea rosinachiae</name>
    <dbReference type="NCBI Taxonomy" id="3075596"/>
    <lineage>
        <taxon>Bacteria</taxon>
        <taxon>Pseudomonadati</taxon>
        <taxon>Bacteroidota</taxon>
        <taxon>Flavobacteriia</taxon>
        <taxon>Flavobacteriales</taxon>
        <taxon>Flavobacteriaceae</taxon>
        <taxon>Croceitalea</taxon>
    </lineage>
</organism>
<dbReference type="Proteomes" id="UP001255246">
    <property type="component" value="Unassembled WGS sequence"/>
</dbReference>
<dbReference type="Pfam" id="PF00805">
    <property type="entry name" value="Pentapeptide"/>
    <property type="match status" value="2"/>
</dbReference>
<keyword evidence="2" id="KW-1185">Reference proteome</keyword>
<evidence type="ECO:0000313" key="2">
    <source>
        <dbReference type="Proteomes" id="UP001255246"/>
    </source>
</evidence>
<comment type="caution">
    <text evidence="1">The sequence shown here is derived from an EMBL/GenBank/DDBJ whole genome shotgun (WGS) entry which is preliminary data.</text>
</comment>
<protein>
    <submittedName>
        <fullName evidence="1">Pentapeptide repeat-containing protein</fullName>
    </submittedName>
</protein>
<dbReference type="InterPro" id="IPR001646">
    <property type="entry name" value="5peptide_repeat"/>
</dbReference>
<dbReference type="SUPFAM" id="SSF141571">
    <property type="entry name" value="Pentapeptide repeat-like"/>
    <property type="match status" value="1"/>
</dbReference>
<sequence>MSKPFVADKHFKNEDFTQNPLARAVYEECVFEGCQFQNGFLDNQNFVDCTFRECDLSNTNVAYTLWNNVFFESCKLVGVAFDKSDPALMTIQFDKCNLTLAVFYGLTLHKTDFSGSNLSQADFTHTDLTEANFTDCNLDNTVFENTNLSKVNLSKAFNFNINPEVNTLKKARFSKEELIGLLKKHDIVIE</sequence>
<name>A0ABU3A8M9_9FLAO</name>
<dbReference type="PANTHER" id="PTHR42999">
    <property type="entry name" value="ANTIBIOTIC RESISTANCE PROTEIN MCBG"/>
    <property type="match status" value="1"/>
</dbReference>
<dbReference type="Gene3D" id="2.160.20.80">
    <property type="entry name" value="E3 ubiquitin-protein ligase SopA"/>
    <property type="match status" value="1"/>
</dbReference>
<dbReference type="EMBL" id="JAVRHR010000001">
    <property type="protein sequence ID" value="MDT0605912.1"/>
    <property type="molecule type" value="Genomic_DNA"/>
</dbReference>
<accession>A0ABU3A8M9</accession>
<reference evidence="1 2" key="1">
    <citation type="submission" date="2023-09" db="EMBL/GenBank/DDBJ databases">
        <authorList>
            <person name="Rey-Velasco X."/>
        </authorList>
    </citation>
    <scope>NUCLEOTIDE SEQUENCE [LARGE SCALE GENOMIC DNA]</scope>
    <source>
        <strain evidence="1 2">F388</strain>
    </source>
</reference>
<dbReference type="InterPro" id="IPR052949">
    <property type="entry name" value="PA_immunity-related"/>
</dbReference>
<evidence type="ECO:0000313" key="1">
    <source>
        <dbReference type="EMBL" id="MDT0605912.1"/>
    </source>
</evidence>
<proteinExistence type="predicted"/>
<gene>
    <name evidence="1" type="ORF">RM706_02670</name>
</gene>